<organism evidence="2 3">
    <name type="scientific">Gigaspora margarita</name>
    <dbReference type="NCBI Taxonomy" id="4874"/>
    <lineage>
        <taxon>Eukaryota</taxon>
        <taxon>Fungi</taxon>
        <taxon>Fungi incertae sedis</taxon>
        <taxon>Mucoromycota</taxon>
        <taxon>Glomeromycotina</taxon>
        <taxon>Glomeromycetes</taxon>
        <taxon>Diversisporales</taxon>
        <taxon>Gigasporaceae</taxon>
        <taxon>Gigaspora</taxon>
    </lineage>
</organism>
<proteinExistence type="predicted"/>
<dbReference type="EMBL" id="CAJVQB010005774">
    <property type="protein sequence ID" value="CAG8669637.1"/>
    <property type="molecule type" value="Genomic_DNA"/>
</dbReference>
<keyword evidence="3" id="KW-1185">Reference proteome</keyword>
<evidence type="ECO:0000313" key="2">
    <source>
        <dbReference type="EMBL" id="CAG8669637.1"/>
    </source>
</evidence>
<evidence type="ECO:0000313" key="3">
    <source>
        <dbReference type="Proteomes" id="UP000789901"/>
    </source>
</evidence>
<feature type="compositionally biased region" description="Low complexity" evidence="1">
    <location>
        <begin position="1"/>
        <end position="19"/>
    </location>
</feature>
<name>A0ABN7UT21_GIGMA</name>
<accession>A0ABN7UT21</accession>
<feature type="region of interest" description="Disordered" evidence="1">
    <location>
        <begin position="1"/>
        <end position="25"/>
    </location>
</feature>
<gene>
    <name evidence="2" type="ORF">GMARGA_LOCUS10346</name>
</gene>
<evidence type="ECO:0000256" key="1">
    <source>
        <dbReference type="SAM" id="MobiDB-lite"/>
    </source>
</evidence>
<comment type="caution">
    <text evidence="2">The sequence shown here is derived from an EMBL/GenBank/DDBJ whole genome shotgun (WGS) entry which is preliminary data.</text>
</comment>
<sequence>MTAPTSPKSSTSTTKEASSNNLSNDITIEISVGKEYYQMSGTDSYSIETLGTESLK</sequence>
<protein>
    <submittedName>
        <fullName evidence="2">19793_t:CDS:1</fullName>
    </submittedName>
</protein>
<dbReference type="Proteomes" id="UP000789901">
    <property type="component" value="Unassembled WGS sequence"/>
</dbReference>
<reference evidence="2 3" key="1">
    <citation type="submission" date="2021-06" db="EMBL/GenBank/DDBJ databases">
        <authorList>
            <person name="Kallberg Y."/>
            <person name="Tangrot J."/>
            <person name="Rosling A."/>
        </authorList>
    </citation>
    <scope>NUCLEOTIDE SEQUENCE [LARGE SCALE GENOMIC DNA]</scope>
    <source>
        <strain evidence="2 3">120-4 pot B 10/14</strain>
    </source>
</reference>